<proteinExistence type="predicted"/>
<evidence type="ECO:0000313" key="2">
    <source>
        <dbReference type="Proteomes" id="UP000616151"/>
    </source>
</evidence>
<comment type="caution">
    <text evidence="1">The sequence shown here is derived from an EMBL/GenBank/DDBJ whole genome shotgun (WGS) entry which is preliminary data.</text>
</comment>
<accession>A0ACC5R0I0</accession>
<evidence type="ECO:0000313" key="1">
    <source>
        <dbReference type="EMBL" id="MBK1866095.1"/>
    </source>
</evidence>
<gene>
    <name evidence="1" type="ORF">JHL16_06990</name>
</gene>
<dbReference type="EMBL" id="JAENHL010000006">
    <property type="protein sequence ID" value="MBK1866095.1"/>
    <property type="molecule type" value="Genomic_DNA"/>
</dbReference>
<reference evidence="1" key="1">
    <citation type="submission" date="2021-01" db="EMBL/GenBank/DDBJ databases">
        <authorList>
            <person name="Sun Q."/>
        </authorList>
    </citation>
    <scope>NUCLEOTIDE SEQUENCE</scope>
    <source>
        <strain evidence="1">YIM B02566</strain>
    </source>
</reference>
<protein>
    <submittedName>
        <fullName evidence="1">Thiamine pyrophosphate-dependent dehydrogenase E1 component subunit alpha</fullName>
    </submittedName>
</protein>
<name>A0ACC5R0I0_9HYPH</name>
<dbReference type="Proteomes" id="UP000616151">
    <property type="component" value="Unassembled WGS sequence"/>
</dbReference>
<keyword evidence="2" id="KW-1185">Reference proteome</keyword>
<sequence>MKLNEINLFRTMVRLRAFDEACIEGVPTFEIHGELHTSIGQEAIGAAMAQSLTLHDAVVSTHRNHYHALAKGVPPRALMAEIFEKETGLCRGRGGHMHPFDPEHNFSATGIVGASLPVALGYAYNFKLKGLPYIAVGICGDGATNHGTFHECLNMAAAWGLPLVCLVENNQYAISVRFSDVTATPGIAERAAAYGAFGRRVDGTDVEEVVKAFAEVARYTRKGGGPSLLEATCYRHRGHYEGDHDNYRERAEKQRMRAEMDPIARYRRMLVERGAAEDELDQIVAAAKGEMSAMLADIRKDAMPDPAGAMDHVFAEVV</sequence>
<organism evidence="1 2">
    <name type="scientific">Taklimakanibacter albus</name>
    <dbReference type="NCBI Taxonomy" id="2800327"/>
    <lineage>
        <taxon>Bacteria</taxon>
        <taxon>Pseudomonadati</taxon>
        <taxon>Pseudomonadota</taxon>
        <taxon>Alphaproteobacteria</taxon>
        <taxon>Hyphomicrobiales</taxon>
        <taxon>Aestuariivirgaceae</taxon>
        <taxon>Taklimakanibacter</taxon>
    </lineage>
</organism>